<dbReference type="PANTHER" id="PTHR43806">
    <property type="entry name" value="PEPTIDASE S8"/>
    <property type="match status" value="1"/>
</dbReference>
<proteinExistence type="inferred from homology"/>
<dbReference type="PRINTS" id="PR00723">
    <property type="entry name" value="SUBTILISIN"/>
</dbReference>
<keyword evidence="3" id="KW-1003">Cell membrane</keyword>
<dbReference type="Pfam" id="PF00082">
    <property type="entry name" value="Peptidase_S8"/>
    <property type="match status" value="1"/>
</dbReference>
<evidence type="ECO:0000256" key="2">
    <source>
        <dbReference type="ARBA" id="ARBA00011073"/>
    </source>
</evidence>
<keyword evidence="5 12" id="KW-0812">Transmembrane</keyword>
<keyword evidence="8 12" id="KW-1133">Transmembrane helix</keyword>
<feature type="chain" id="PRO_5045966484" evidence="13">
    <location>
        <begin position="24"/>
        <end position="394"/>
    </location>
</feature>
<dbReference type="PROSITE" id="PS51892">
    <property type="entry name" value="SUBTILASE"/>
    <property type="match status" value="1"/>
</dbReference>
<keyword evidence="7 10" id="KW-0720">Serine protease</keyword>
<keyword evidence="16" id="KW-1185">Reference proteome</keyword>
<evidence type="ECO:0000313" key="16">
    <source>
        <dbReference type="Proteomes" id="UP001595699"/>
    </source>
</evidence>
<evidence type="ECO:0000256" key="9">
    <source>
        <dbReference type="ARBA" id="ARBA00023136"/>
    </source>
</evidence>
<dbReference type="InterPro" id="IPR050131">
    <property type="entry name" value="Peptidase_S8_subtilisin-like"/>
</dbReference>
<dbReference type="InterPro" id="IPR022398">
    <property type="entry name" value="Peptidase_S8_His-AS"/>
</dbReference>
<accession>A0ABV7YK31</accession>
<dbReference type="InterPro" id="IPR023834">
    <property type="entry name" value="T7SS_pept_S8A_mycosin"/>
</dbReference>
<comment type="similarity">
    <text evidence="2 10 11">Belongs to the peptidase S8 family.</text>
</comment>
<evidence type="ECO:0000313" key="15">
    <source>
        <dbReference type="EMBL" id="MFC3764085.1"/>
    </source>
</evidence>
<protein>
    <submittedName>
        <fullName evidence="15">Type VII secretion-associated serine protease mycosin</fullName>
    </submittedName>
</protein>
<gene>
    <name evidence="15" type="primary">mycP</name>
    <name evidence="15" type="ORF">ACFOUW_24845</name>
</gene>
<dbReference type="InterPro" id="IPR023827">
    <property type="entry name" value="Peptidase_S8_Asp-AS"/>
</dbReference>
<evidence type="ECO:0000256" key="8">
    <source>
        <dbReference type="ARBA" id="ARBA00022989"/>
    </source>
</evidence>
<evidence type="ECO:0000256" key="10">
    <source>
        <dbReference type="PROSITE-ProRule" id="PRU01240"/>
    </source>
</evidence>
<evidence type="ECO:0000256" key="13">
    <source>
        <dbReference type="SAM" id="SignalP"/>
    </source>
</evidence>
<dbReference type="PROSITE" id="PS00136">
    <property type="entry name" value="SUBTILASE_ASP"/>
    <property type="match status" value="1"/>
</dbReference>
<comment type="subcellular location">
    <subcellularLocation>
        <location evidence="1">Cell membrane</location>
        <topology evidence="1">Single-pass membrane protein</topology>
    </subcellularLocation>
</comment>
<organism evidence="15 16">
    <name type="scientific">Tenggerimyces flavus</name>
    <dbReference type="NCBI Taxonomy" id="1708749"/>
    <lineage>
        <taxon>Bacteria</taxon>
        <taxon>Bacillati</taxon>
        <taxon>Actinomycetota</taxon>
        <taxon>Actinomycetes</taxon>
        <taxon>Propionibacteriales</taxon>
        <taxon>Nocardioidaceae</taxon>
        <taxon>Tenggerimyces</taxon>
    </lineage>
</organism>
<feature type="signal peptide" evidence="13">
    <location>
        <begin position="1"/>
        <end position="23"/>
    </location>
</feature>
<dbReference type="InterPro" id="IPR015500">
    <property type="entry name" value="Peptidase_S8_subtilisin-rel"/>
</dbReference>
<evidence type="ECO:0000256" key="11">
    <source>
        <dbReference type="RuleBase" id="RU003355"/>
    </source>
</evidence>
<keyword evidence="4 10" id="KW-0645">Protease</keyword>
<dbReference type="NCBIfam" id="TIGR03921">
    <property type="entry name" value="T7SS_mycosin"/>
    <property type="match status" value="1"/>
</dbReference>
<dbReference type="GO" id="GO:0008233">
    <property type="term" value="F:peptidase activity"/>
    <property type="evidence" value="ECO:0007669"/>
    <property type="project" value="UniProtKB-KW"/>
</dbReference>
<keyword evidence="6 10" id="KW-0378">Hydrolase</keyword>
<evidence type="ECO:0000256" key="7">
    <source>
        <dbReference type="ARBA" id="ARBA00022825"/>
    </source>
</evidence>
<dbReference type="InterPro" id="IPR036852">
    <property type="entry name" value="Peptidase_S8/S53_dom_sf"/>
</dbReference>
<keyword evidence="9 12" id="KW-0472">Membrane</keyword>
<feature type="active site" description="Charge relay system" evidence="10">
    <location>
        <position position="261"/>
    </location>
</feature>
<dbReference type="RefSeq" id="WP_205116057.1">
    <property type="nucleotide sequence ID" value="NZ_JAFBCM010000001.1"/>
</dbReference>
<evidence type="ECO:0000256" key="3">
    <source>
        <dbReference type="ARBA" id="ARBA00022475"/>
    </source>
</evidence>
<dbReference type="EMBL" id="JBHRZH010000022">
    <property type="protein sequence ID" value="MFC3764085.1"/>
    <property type="molecule type" value="Genomic_DNA"/>
</dbReference>
<dbReference type="Proteomes" id="UP001595699">
    <property type="component" value="Unassembled WGS sequence"/>
</dbReference>
<evidence type="ECO:0000256" key="1">
    <source>
        <dbReference type="ARBA" id="ARBA00004162"/>
    </source>
</evidence>
<feature type="active site" description="Charge relay system" evidence="10">
    <location>
        <position position="105"/>
    </location>
</feature>
<dbReference type="InterPro" id="IPR000209">
    <property type="entry name" value="Peptidase_S8/S53_dom"/>
</dbReference>
<dbReference type="PROSITE" id="PS00137">
    <property type="entry name" value="SUBTILASE_HIS"/>
    <property type="match status" value="1"/>
</dbReference>
<dbReference type="Gene3D" id="3.40.50.200">
    <property type="entry name" value="Peptidase S8/S53 domain"/>
    <property type="match status" value="1"/>
</dbReference>
<feature type="transmembrane region" description="Helical" evidence="12">
    <location>
        <begin position="352"/>
        <end position="374"/>
    </location>
</feature>
<reference evidence="16" key="1">
    <citation type="journal article" date="2019" name="Int. J. Syst. Evol. Microbiol.">
        <title>The Global Catalogue of Microorganisms (GCM) 10K type strain sequencing project: providing services to taxonomists for standard genome sequencing and annotation.</title>
        <authorList>
            <consortium name="The Broad Institute Genomics Platform"/>
            <consortium name="The Broad Institute Genome Sequencing Center for Infectious Disease"/>
            <person name="Wu L."/>
            <person name="Ma J."/>
        </authorList>
    </citation>
    <scope>NUCLEOTIDE SEQUENCE [LARGE SCALE GENOMIC DNA]</scope>
    <source>
        <strain evidence="16">CGMCC 4.7241</strain>
    </source>
</reference>
<name>A0ABV7YK31_9ACTN</name>
<dbReference type="InterPro" id="IPR023828">
    <property type="entry name" value="Peptidase_S8_Ser-AS"/>
</dbReference>
<dbReference type="PROSITE" id="PS00138">
    <property type="entry name" value="SUBTILASE_SER"/>
    <property type="match status" value="1"/>
</dbReference>
<feature type="active site" description="Charge relay system" evidence="10">
    <location>
        <position position="69"/>
    </location>
</feature>
<evidence type="ECO:0000256" key="12">
    <source>
        <dbReference type="SAM" id="Phobius"/>
    </source>
</evidence>
<dbReference type="GO" id="GO:0006508">
    <property type="term" value="P:proteolysis"/>
    <property type="evidence" value="ECO:0007669"/>
    <property type="project" value="UniProtKB-KW"/>
</dbReference>
<keyword evidence="13" id="KW-0732">Signal</keyword>
<dbReference type="PANTHER" id="PTHR43806:SF11">
    <property type="entry name" value="CEREVISIN-RELATED"/>
    <property type="match status" value="1"/>
</dbReference>
<evidence type="ECO:0000259" key="14">
    <source>
        <dbReference type="Pfam" id="PF00082"/>
    </source>
</evidence>
<sequence length="394" mass="40778">MRAAGLLAALFATLLGPAPAAFADTSAPVCDNQFGSAPVTTVPWQQKRLQFERAWPFSDGRRSTVAVVDTGVDLRNPQLKGMRLGGGHNFVTTDAVPASRDCDGHGTFVAGIISAQPVQGTPFLGVAPLARIMPVRFTEGVDKASVTVLAKAIRWAVDHNANIINVSSVTHGDNDTLRQAVEYALARDVVIVAAAGNDGEQGNAISYPAAYPGVIAVGATDQKGELAGFSTSSFQISVAAPGASVVSTAPDTGHATESGTSFAAPFVSGVAALVRSAYPNLSAAEVKRRLEVTADHPGGNLPDSKLGWGVVNPYEAVTAIVPSEGLQPTKRATAPIPPIAGPAETDQRPIRIALIAFGGAAAFTLVALIAVTTYKRGQKRRWQPGMASTPVDDL</sequence>
<dbReference type="SUPFAM" id="SSF52743">
    <property type="entry name" value="Subtilisin-like"/>
    <property type="match status" value="1"/>
</dbReference>
<evidence type="ECO:0000256" key="5">
    <source>
        <dbReference type="ARBA" id="ARBA00022692"/>
    </source>
</evidence>
<feature type="domain" description="Peptidase S8/S53" evidence="14">
    <location>
        <begin position="61"/>
        <end position="309"/>
    </location>
</feature>
<evidence type="ECO:0000256" key="6">
    <source>
        <dbReference type="ARBA" id="ARBA00022801"/>
    </source>
</evidence>
<evidence type="ECO:0000256" key="4">
    <source>
        <dbReference type="ARBA" id="ARBA00022670"/>
    </source>
</evidence>
<comment type="caution">
    <text evidence="15">The sequence shown here is derived from an EMBL/GenBank/DDBJ whole genome shotgun (WGS) entry which is preliminary data.</text>
</comment>